<proteinExistence type="predicted"/>
<reference evidence="1" key="1">
    <citation type="submission" date="2020-08" db="EMBL/GenBank/DDBJ databases">
        <title>Genome sequencing and assembly of the red palm weevil Rhynchophorus ferrugineus.</title>
        <authorList>
            <person name="Dias G.B."/>
            <person name="Bergman C.M."/>
            <person name="Manee M."/>
        </authorList>
    </citation>
    <scope>NUCLEOTIDE SEQUENCE</scope>
    <source>
        <strain evidence="1">AA-2017</strain>
        <tissue evidence="1">Whole larva</tissue>
    </source>
</reference>
<dbReference type="EMBL" id="JAACXV010011112">
    <property type="protein sequence ID" value="KAF7275185.1"/>
    <property type="molecule type" value="Genomic_DNA"/>
</dbReference>
<comment type="caution">
    <text evidence="1">The sequence shown here is derived from an EMBL/GenBank/DDBJ whole genome shotgun (WGS) entry which is preliminary data.</text>
</comment>
<protein>
    <submittedName>
        <fullName evidence="1">Uncharacterized protein</fullName>
    </submittedName>
</protein>
<gene>
    <name evidence="1" type="ORF">GWI33_012103</name>
</gene>
<dbReference type="AlphaFoldDB" id="A0A834IC28"/>
<dbReference type="Proteomes" id="UP000625711">
    <property type="component" value="Unassembled WGS sequence"/>
</dbReference>
<name>A0A834IC28_RHYFE</name>
<organism evidence="1 2">
    <name type="scientific">Rhynchophorus ferrugineus</name>
    <name type="common">Red palm weevil</name>
    <name type="synonym">Curculio ferrugineus</name>
    <dbReference type="NCBI Taxonomy" id="354439"/>
    <lineage>
        <taxon>Eukaryota</taxon>
        <taxon>Metazoa</taxon>
        <taxon>Ecdysozoa</taxon>
        <taxon>Arthropoda</taxon>
        <taxon>Hexapoda</taxon>
        <taxon>Insecta</taxon>
        <taxon>Pterygota</taxon>
        <taxon>Neoptera</taxon>
        <taxon>Endopterygota</taxon>
        <taxon>Coleoptera</taxon>
        <taxon>Polyphaga</taxon>
        <taxon>Cucujiformia</taxon>
        <taxon>Curculionidae</taxon>
        <taxon>Dryophthorinae</taxon>
        <taxon>Rhynchophorus</taxon>
    </lineage>
</organism>
<accession>A0A834IC28</accession>
<keyword evidence="2" id="KW-1185">Reference proteome</keyword>
<evidence type="ECO:0000313" key="2">
    <source>
        <dbReference type="Proteomes" id="UP000625711"/>
    </source>
</evidence>
<evidence type="ECO:0000313" key="1">
    <source>
        <dbReference type="EMBL" id="KAF7275185.1"/>
    </source>
</evidence>
<sequence>MLACIKGRSAAWPIDPPGSGALFPPFLFSRSLFFYSGSGLTHPLTPADLSAFPFLASPRFRGGSDTLAADNRISNGVSSN</sequence>